<accession>A0AAW2YQ58</accession>
<keyword evidence="4" id="KW-1185">Reference proteome</keyword>
<gene>
    <name evidence="3" type="ORF">AKO1_015151</name>
</gene>
<dbReference type="Proteomes" id="UP001431209">
    <property type="component" value="Unassembled WGS sequence"/>
</dbReference>
<dbReference type="InterPro" id="IPR002048">
    <property type="entry name" value="EF_hand_dom"/>
</dbReference>
<dbReference type="InterPro" id="IPR011992">
    <property type="entry name" value="EF-hand-dom_pair"/>
</dbReference>
<dbReference type="GO" id="GO:0005509">
    <property type="term" value="F:calcium ion binding"/>
    <property type="evidence" value="ECO:0007669"/>
    <property type="project" value="InterPro"/>
</dbReference>
<proteinExistence type="predicted"/>
<reference evidence="3 4" key="1">
    <citation type="submission" date="2024-03" db="EMBL/GenBank/DDBJ databases">
        <title>The Acrasis kona genome and developmental transcriptomes reveal deep origins of eukaryotic multicellular pathways.</title>
        <authorList>
            <person name="Sheikh S."/>
            <person name="Fu C.-J."/>
            <person name="Brown M.W."/>
            <person name="Baldauf S.L."/>
        </authorList>
    </citation>
    <scope>NUCLEOTIDE SEQUENCE [LARGE SCALE GENOMIC DNA]</scope>
    <source>
        <strain evidence="3 4">ATCC MYA-3509</strain>
    </source>
</reference>
<dbReference type="EMBL" id="JAOPGA020000567">
    <property type="protein sequence ID" value="KAL0479477.1"/>
    <property type="molecule type" value="Genomic_DNA"/>
</dbReference>
<dbReference type="PROSITE" id="PS50222">
    <property type="entry name" value="EF_HAND_2"/>
    <property type="match status" value="1"/>
</dbReference>
<name>A0AAW2YQ58_9EUKA</name>
<dbReference type="Gene3D" id="1.10.238.10">
    <property type="entry name" value="EF-hand"/>
    <property type="match status" value="1"/>
</dbReference>
<evidence type="ECO:0000259" key="2">
    <source>
        <dbReference type="PROSITE" id="PS50222"/>
    </source>
</evidence>
<protein>
    <recommendedName>
        <fullName evidence="2">EF-hand domain-containing protein</fullName>
    </recommendedName>
</protein>
<dbReference type="AlphaFoldDB" id="A0AAW2YQ58"/>
<dbReference type="SUPFAM" id="SSF47473">
    <property type="entry name" value="EF-hand"/>
    <property type="match status" value="1"/>
</dbReference>
<feature type="domain" description="EF-hand" evidence="2">
    <location>
        <begin position="30"/>
        <end position="65"/>
    </location>
</feature>
<evidence type="ECO:0000313" key="4">
    <source>
        <dbReference type="Proteomes" id="UP001431209"/>
    </source>
</evidence>
<comment type="caution">
    <text evidence="3">The sequence shown here is derived from an EMBL/GenBank/DDBJ whole genome shotgun (WGS) entry which is preliminary data.</text>
</comment>
<dbReference type="InterPro" id="IPR018247">
    <property type="entry name" value="EF_Hand_1_Ca_BS"/>
</dbReference>
<evidence type="ECO:0000256" key="1">
    <source>
        <dbReference type="ARBA" id="ARBA00022837"/>
    </source>
</evidence>
<sequence length="121" mass="13830">MKLIRCIGVTRTFARSARMYATSYSKLSDDSRKHVDELVYKMDTDHNGVVDRSELKIALMSRKELNIQDPEAAKIADIMIGDGLRNEKLKEYIAGVLLEQKKNHGEPPKSHLKQEIVDFVK</sequence>
<dbReference type="PROSITE" id="PS00018">
    <property type="entry name" value="EF_HAND_1"/>
    <property type="match status" value="1"/>
</dbReference>
<organism evidence="3 4">
    <name type="scientific">Acrasis kona</name>
    <dbReference type="NCBI Taxonomy" id="1008807"/>
    <lineage>
        <taxon>Eukaryota</taxon>
        <taxon>Discoba</taxon>
        <taxon>Heterolobosea</taxon>
        <taxon>Tetramitia</taxon>
        <taxon>Eutetramitia</taxon>
        <taxon>Acrasidae</taxon>
        <taxon>Acrasis</taxon>
    </lineage>
</organism>
<keyword evidence="1" id="KW-0106">Calcium</keyword>
<evidence type="ECO:0000313" key="3">
    <source>
        <dbReference type="EMBL" id="KAL0479477.1"/>
    </source>
</evidence>